<feature type="transmembrane region" description="Helical" evidence="1">
    <location>
        <begin position="151"/>
        <end position="171"/>
    </location>
</feature>
<feature type="domain" description="EamA" evidence="2">
    <location>
        <begin position="3"/>
        <end position="109"/>
    </location>
</feature>
<feature type="transmembrane region" description="Helical" evidence="1">
    <location>
        <begin position="225"/>
        <end position="247"/>
    </location>
</feature>
<evidence type="ECO:0000256" key="1">
    <source>
        <dbReference type="SAM" id="Phobius"/>
    </source>
</evidence>
<feature type="transmembrane region" description="Helical" evidence="1">
    <location>
        <begin position="192"/>
        <end position="213"/>
    </location>
</feature>
<dbReference type="InterPro" id="IPR000620">
    <property type="entry name" value="EamA_dom"/>
</dbReference>
<feature type="transmembrane region" description="Helical" evidence="1">
    <location>
        <begin position="122"/>
        <end position="145"/>
    </location>
</feature>
<keyword evidence="1" id="KW-0812">Transmembrane</keyword>
<proteinExistence type="predicted"/>
<keyword evidence="1" id="KW-1133">Transmembrane helix</keyword>
<dbReference type="RefSeq" id="WP_053100041.1">
    <property type="nucleotide sequence ID" value="NZ_CP012365.1"/>
</dbReference>
<feature type="transmembrane region" description="Helical" evidence="1">
    <location>
        <begin position="254"/>
        <end position="275"/>
    </location>
</feature>
<protein>
    <submittedName>
        <fullName evidence="3">Multidrug DMT transporter permease</fullName>
    </submittedName>
</protein>
<dbReference type="EMBL" id="CP012365">
    <property type="protein sequence ID" value="AKX59040.1"/>
    <property type="molecule type" value="Genomic_DNA"/>
</dbReference>
<dbReference type="GO" id="GO:0016020">
    <property type="term" value="C:membrane"/>
    <property type="evidence" value="ECO:0007669"/>
    <property type="project" value="InterPro"/>
</dbReference>
<dbReference type="Proteomes" id="UP000063953">
    <property type="component" value="Chromosome"/>
</dbReference>
<keyword evidence="4" id="KW-1185">Reference proteome</keyword>
<feature type="transmembrane region" description="Helical" evidence="1">
    <location>
        <begin position="281"/>
        <end position="301"/>
    </location>
</feature>
<name>A0A0K1XCC8_9GAMM</name>
<sequence>MQRGIFYAGLAGALWGFVFVVPNLLPDFNPLLLSTGRYIVYGILSALIILPKLIPLIQRLTRLDIQQLIWLSLSGNLVYYLLLASAVQLAGVATTSLIIGTLPVTITLAGRKDQGALSLRQLAWPLLLIMLGMLAVNISAFQQAANQQQPLHNTVLGILCAFGALFSWTRFAVNNTRYLKLSQFTSSEWSSLWGITTGLLSVLLLLIAGGLFPSQLLPELPQSRWLSFFAISLGLALFSSWLGNLLWNAASRRLPITLGGQLIIFETLFALLYGFVYAARWPSLTEIIAIALLISGVLWTVRKHR</sequence>
<dbReference type="PATRIC" id="fig|1698449.3.peg.624"/>
<evidence type="ECO:0000313" key="4">
    <source>
        <dbReference type="Proteomes" id="UP000063953"/>
    </source>
</evidence>
<dbReference type="AlphaFoldDB" id="A0A0K1XCC8"/>
<gene>
    <name evidence="3" type="ORF">AKN88_03115</name>
</gene>
<evidence type="ECO:0000259" key="2">
    <source>
        <dbReference type="Pfam" id="PF00892"/>
    </source>
</evidence>
<reference evidence="3 4" key="1">
    <citation type="journal article" date="2015" name="Genome Announc.">
        <title>Genome Sequences of Oblitimonas alkaliphila gen. nov. sp. nov. (Proposed), a Novel Bacterium of the Pseudomonadaceae Family.</title>
        <authorList>
            <person name="Lauer A.C."/>
            <person name="Nicholson A.C."/>
            <person name="Humrighouse B.W."/>
            <person name="Emery B."/>
            <person name="Drobish A."/>
            <person name="Juieng P."/>
            <person name="Loparev V."/>
            <person name="McQuiston J.R."/>
        </authorList>
    </citation>
    <scope>NUCLEOTIDE SEQUENCE [LARGE SCALE GENOMIC DNA]</scope>
    <source>
        <strain evidence="3 4">E5571</strain>
    </source>
</reference>
<accession>A0A0K1XCC8</accession>
<dbReference type="STRING" id="1697053.AKN87_05120"/>
<feature type="transmembrane region" description="Helical" evidence="1">
    <location>
        <begin position="6"/>
        <end position="26"/>
    </location>
</feature>
<keyword evidence="1" id="KW-0472">Membrane</keyword>
<dbReference type="Pfam" id="PF00892">
    <property type="entry name" value="EamA"/>
    <property type="match status" value="1"/>
</dbReference>
<feature type="transmembrane region" description="Helical" evidence="1">
    <location>
        <begin position="38"/>
        <end position="57"/>
    </location>
</feature>
<evidence type="ECO:0000313" key="3">
    <source>
        <dbReference type="EMBL" id="AKX59040.1"/>
    </source>
</evidence>
<feature type="transmembrane region" description="Helical" evidence="1">
    <location>
        <begin position="77"/>
        <end position="110"/>
    </location>
</feature>
<organism evidence="3 4">
    <name type="scientific">Thiopseudomonas alkaliphila</name>
    <dbReference type="NCBI Taxonomy" id="1697053"/>
    <lineage>
        <taxon>Bacteria</taxon>
        <taxon>Pseudomonadati</taxon>
        <taxon>Pseudomonadota</taxon>
        <taxon>Gammaproteobacteria</taxon>
        <taxon>Pseudomonadales</taxon>
        <taxon>Pseudomonadaceae</taxon>
        <taxon>Thiopseudomonas</taxon>
    </lineage>
</organism>